<dbReference type="Pfam" id="PF03732">
    <property type="entry name" value="Retrotrans_gag"/>
    <property type="match status" value="1"/>
</dbReference>
<evidence type="ECO:0000313" key="6">
    <source>
        <dbReference type="Proteomes" id="UP000054988"/>
    </source>
</evidence>
<dbReference type="InterPro" id="IPR032567">
    <property type="entry name" value="RTL1-rel"/>
</dbReference>
<feature type="compositionally biased region" description="Low complexity" evidence="3">
    <location>
        <begin position="65"/>
        <end position="75"/>
    </location>
</feature>
<accession>A0A0W0FB73</accession>
<dbReference type="GO" id="GO:0008270">
    <property type="term" value="F:zinc ion binding"/>
    <property type="evidence" value="ECO:0007669"/>
    <property type="project" value="UniProtKB-KW"/>
</dbReference>
<feature type="compositionally biased region" description="Low complexity" evidence="3">
    <location>
        <begin position="106"/>
        <end position="122"/>
    </location>
</feature>
<dbReference type="SUPFAM" id="SSF57756">
    <property type="entry name" value="Retrovirus zinc finger-like domains"/>
    <property type="match status" value="1"/>
</dbReference>
<dbReference type="Proteomes" id="UP000054988">
    <property type="component" value="Unassembled WGS sequence"/>
</dbReference>
<evidence type="ECO:0000256" key="2">
    <source>
        <dbReference type="PROSITE-ProRule" id="PRU00047"/>
    </source>
</evidence>
<feature type="region of interest" description="Disordered" evidence="3">
    <location>
        <begin position="453"/>
        <end position="478"/>
    </location>
</feature>
<feature type="compositionally biased region" description="Polar residues" evidence="3">
    <location>
        <begin position="76"/>
        <end position="89"/>
    </location>
</feature>
<keyword evidence="1" id="KW-0507">mRNA processing</keyword>
<name>A0A0W0FB73_MONRR</name>
<sequence length="478" mass="54734">MTLLSADRNPNRLVQTTEWLNSNAPTAPVATRLYPTLYEHVPQYLNALVAVLHIVDDTNWIPLFGRSSRSFGQRSTDPANSSTSANPRNPKNRITCPGRGKRTDPTTDNQNTQNQNQNQTNPRLRDGFRTVRSDKENIDPKLFPSVTRSSKTPNQPSFTNRPSETDRPETLILTTSPSSSPPSDPMTTQQTSASLQDLISALRTLTNGEKKKENKVAVPNHYDGSPAKASTFLMEVDLYLMANETLYPNNKDKILFTLSYMKEGQAANWMKAKTEEFKKELREKQAESSDTKPEDQIHVTTWEEFLTDFKKAFRPLDIGTDARLKMKLLKQNKKHVDEYITEFRLLAADAEYDHRALIDHFLAGLHPALLKSCLMQPDQPDTIDEWYDRARKYNNAWLTMMAITGEEKSKKPIRSETKVNWISDEEAQEYRRKGLCYKCSKPGHIAKNCQEKLRNEQKKENPKKSTPEDAYHKIHAIY</sequence>
<feature type="domain" description="CCHC-type" evidence="4">
    <location>
        <begin position="436"/>
        <end position="451"/>
    </location>
</feature>
<reference evidence="5 6" key="1">
    <citation type="submission" date="2015-12" db="EMBL/GenBank/DDBJ databases">
        <title>Draft genome sequence of Moniliophthora roreri, the causal agent of frosty pod rot of cacao.</title>
        <authorList>
            <person name="Aime M.C."/>
            <person name="Diaz-Valderrama J.R."/>
            <person name="Kijpornyongpan T."/>
            <person name="Phillips-Mora W."/>
        </authorList>
    </citation>
    <scope>NUCLEOTIDE SEQUENCE [LARGE SCALE GENOMIC DNA]</scope>
    <source>
        <strain evidence="5 6">MCA 2952</strain>
    </source>
</reference>
<protein>
    <recommendedName>
        <fullName evidence="4">CCHC-type domain-containing protein</fullName>
    </recommendedName>
</protein>
<dbReference type="PROSITE" id="PS50158">
    <property type="entry name" value="ZF_CCHC"/>
    <property type="match status" value="1"/>
</dbReference>
<dbReference type="InterPro" id="IPR036875">
    <property type="entry name" value="Znf_CCHC_sf"/>
</dbReference>
<keyword evidence="2" id="KW-0863">Zinc-finger</keyword>
<gene>
    <name evidence="5" type="ORF">WG66_13859</name>
</gene>
<comment type="caution">
    <text evidence="5">The sequence shown here is derived from an EMBL/GenBank/DDBJ whole genome shotgun (WGS) entry which is preliminary data.</text>
</comment>
<dbReference type="Pfam" id="PF00098">
    <property type="entry name" value="zf-CCHC"/>
    <property type="match status" value="1"/>
</dbReference>
<dbReference type="InterPro" id="IPR001878">
    <property type="entry name" value="Znf_CCHC"/>
</dbReference>
<proteinExistence type="predicted"/>
<feature type="region of interest" description="Disordered" evidence="3">
    <location>
        <begin position="65"/>
        <end position="192"/>
    </location>
</feature>
<evidence type="ECO:0000259" key="4">
    <source>
        <dbReference type="PROSITE" id="PS50158"/>
    </source>
</evidence>
<dbReference type="AlphaFoldDB" id="A0A0W0FB73"/>
<feature type="compositionally biased region" description="Polar residues" evidence="3">
    <location>
        <begin position="146"/>
        <end position="162"/>
    </location>
</feature>
<evidence type="ECO:0000313" key="5">
    <source>
        <dbReference type="EMBL" id="KTB33562.1"/>
    </source>
</evidence>
<dbReference type="InterPro" id="IPR005162">
    <property type="entry name" value="Retrotrans_gag_dom"/>
</dbReference>
<dbReference type="PANTHER" id="PTHR15503:SF22">
    <property type="entry name" value="TRANSPOSON TY3-I GAG POLYPROTEIN"/>
    <property type="match status" value="1"/>
</dbReference>
<organism evidence="5 6">
    <name type="scientific">Moniliophthora roreri</name>
    <name type="common">Frosty pod rot fungus</name>
    <name type="synonym">Monilia roreri</name>
    <dbReference type="NCBI Taxonomy" id="221103"/>
    <lineage>
        <taxon>Eukaryota</taxon>
        <taxon>Fungi</taxon>
        <taxon>Dikarya</taxon>
        <taxon>Basidiomycota</taxon>
        <taxon>Agaricomycotina</taxon>
        <taxon>Agaricomycetes</taxon>
        <taxon>Agaricomycetidae</taxon>
        <taxon>Agaricales</taxon>
        <taxon>Marasmiineae</taxon>
        <taxon>Marasmiaceae</taxon>
        <taxon>Moniliophthora</taxon>
    </lineage>
</organism>
<dbReference type="GO" id="GO:0003676">
    <property type="term" value="F:nucleic acid binding"/>
    <property type="evidence" value="ECO:0007669"/>
    <property type="project" value="InterPro"/>
</dbReference>
<dbReference type="GO" id="GO:0006397">
    <property type="term" value="P:mRNA processing"/>
    <property type="evidence" value="ECO:0007669"/>
    <property type="project" value="UniProtKB-KW"/>
</dbReference>
<evidence type="ECO:0000256" key="1">
    <source>
        <dbReference type="ARBA" id="ARBA00022664"/>
    </source>
</evidence>
<dbReference type="Gene3D" id="4.10.60.10">
    <property type="entry name" value="Zinc finger, CCHC-type"/>
    <property type="match status" value="1"/>
</dbReference>
<keyword evidence="2" id="KW-0479">Metal-binding</keyword>
<keyword evidence="2" id="KW-0862">Zinc</keyword>
<dbReference type="SMART" id="SM00343">
    <property type="entry name" value="ZnF_C2HC"/>
    <property type="match status" value="1"/>
</dbReference>
<feature type="compositionally biased region" description="Basic and acidic residues" evidence="3">
    <location>
        <begin position="123"/>
        <end position="139"/>
    </location>
</feature>
<dbReference type="PANTHER" id="PTHR15503">
    <property type="entry name" value="LDOC1 RELATED"/>
    <property type="match status" value="1"/>
</dbReference>
<feature type="compositionally biased region" description="Basic and acidic residues" evidence="3">
    <location>
        <begin position="453"/>
        <end position="472"/>
    </location>
</feature>
<dbReference type="EMBL" id="LATX01002161">
    <property type="protein sequence ID" value="KTB33562.1"/>
    <property type="molecule type" value="Genomic_DNA"/>
</dbReference>
<evidence type="ECO:0000256" key="3">
    <source>
        <dbReference type="SAM" id="MobiDB-lite"/>
    </source>
</evidence>